<sequence length="891" mass="101328">MGKRKINSQNCSRRTKRRRVNAIPVAEQQMAAHLASLEDDNDSDYQWVPCAAAPNVRLNCDDPVDGRGAAGASSDENDSNPSDSPESDSDGSEDDPSSLSGSDYDSDATSDSSPDESPDDSSSSSESEDDNDPEEDPPYDNDPDEDPPLYQDAPISVGESVLSVLSLALAHNLSGACVADILKLIEIHCPEPNRCVNSLYKYKKYFSALNSPLVRRYYCSFCENILGGQDEVCGLCQRRRGVSFFIEMPVIPQVKALFKRPGFYELIRDRMRDRRRRVDGNYEDIYDGMVYQQYQNDVNIQPHNSLSLMWYTDGVRIFKSSKGQLWPFMLTVNELPYSHRTRIENTIIAGLWFGENKPNPISFLRFIREDLIQLRRGVNVNLPDGNDLHIRASVISGTCDLPAKGLFLNMCQYNGLHGCQVCKFRTTRLHPAHIRNPKRIYPYPNRALQLRTDAEQLVFARNAFQVRRPVMGVKGPSALAPIVQRPVETTAIDVMHQTFLGLTKFLVKVWFDPEWTDNPASIYALARVVDDRLRAACPPGFVERHVRSISDHYKYWKAQELKLWLLVYSLPFTQDLHHPRFSNHHKLLVFGISILSMDSVSPQMVEIASEAFHEYVRQFSDLYGRDWMSPNLHLLLHLPKNVEKFGPLWTTTCFPYESLNGVLKKFVTGTRYADLQVYTAASMFLNLCAFRTEKLVPGRKPHAFCERLAHYQKRYALTNISDRFAVVGKQTETNNLPEQVVHALIGMDVENARFLQFYRMFDKKTNILFTSSCYVRGVTRNSSCTKFIHQGREMFGIVHSYLHVVQCDCDRQCGNCINTFYAVIRQCSVAAAFRVPALANAVLPLIHQLVNNMDQYHAVEVHSLISVCHLLNVGDLHRSYIIEPVNTMEAE</sequence>
<feature type="compositionally biased region" description="Acidic residues" evidence="1">
    <location>
        <begin position="104"/>
        <end position="119"/>
    </location>
</feature>
<feature type="region of interest" description="Disordered" evidence="1">
    <location>
        <begin position="1"/>
        <end position="23"/>
    </location>
</feature>
<dbReference type="RefSeq" id="XP_052122896.1">
    <property type="nucleotide sequence ID" value="XM_052266936.1"/>
</dbReference>
<dbReference type="OrthoDB" id="8184047at2759"/>
<name>A0A9C6WVH6_FRAOC</name>
<evidence type="ECO:0000256" key="1">
    <source>
        <dbReference type="SAM" id="MobiDB-lite"/>
    </source>
</evidence>
<protein>
    <submittedName>
        <fullName evidence="3">Uncharacterized protein LOC127749303</fullName>
    </submittedName>
</protein>
<reference evidence="3" key="1">
    <citation type="submission" date="2025-08" db="UniProtKB">
        <authorList>
            <consortium name="RefSeq"/>
        </authorList>
    </citation>
    <scope>IDENTIFICATION</scope>
    <source>
        <tissue evidence="3">Whole organism</tissue>
    </source>
</reference>
<dbReference type="PANTHER" id="PTHR46579">
    <property type="entry name" value="F5/8 TYPE C DOMAIN-CONTAINING PROTEIN-RELATED"/>
    <property type="match status" value="1"/>
</dbReference>
<dbReference type="GeneID" id="127749303"/>
<accession>A0A9C6WVH6</accession>
<keyword evidence="2" id="KW-1185">Reference proteome</keyword>
<dbReference type="PANTHER" id="PTHR46579:SF1">
    <property type="entry name" value="F5_8 TYPE C DOMAIN-CONTAINING PROTEIN"/>
    <property type="match status" value="1"/>
</dbReference>
<gene>
    <name evidence="3" type="primary">LOC127749303</name>
</gene>
<evidence type="ECO:0000313" key="2">
    <source>
        <dbReference type="Proteomes" id="UP000504606"/>
    </source>
</evidence>
<feature type="region of interest" description="Disordered" evidence="1">
    <location>
        <begin position="56"/>
        <end position="153"/>
    </location>
</feature>
<organism evidence="2 3">
    <name type="scientific">Frankliniella occidentalis</name>
    <name type="common">Western flower thrips</name>
    <name type="synonym">Euthrips occidentalis</name>
    <dbReference type="NCBI Taxonomy" id="133901"/>
    <lineage>
        <taxon>Eukaryota</taxon>
        <taxon>Metazoa</taxon>
        <taxon>Ecdysozoa</taxon>
        <taxon>Arthropoda</taxon>
        <taxon>Hexapoda</taxon>
        <taxon>Insecta</taxon>
        <taxon>Pterygota</taxon>
        <taxon>Neoptera</taxon>
        <taxon>Paraneoptera</taxon>
        <taxon>Thysanoptera</taxon>
        <taxon>Terebrantia</taxon>
        <taxon>Thripoidea</taxon>
        <taxon>Thripidae</taxon>
        <taxon>Frankliniella</taxon>
    </lineage>
</organism>
<feature type="compositionally biased region" description="Acidic residues" evidence="1">
    <location>
        <begin position="126"/>
        <end position="147"/>
    </location>
</feature>
<proteinExistence type="predicted"/>
<feature type="compositionally biased region" description="Acidic residues" evidence="1">
    <location>
        <begin position="85"/>
        <end position="96"/>
    </location>
</feature>
<dbReference type="KEGG" id="foc:127749303"/>
<dbReference type="Proteomes" id="UP000504606">
    <property type="component" value="Unplaced"/>
</dbReference>
<dbReference type="AlphaFoldDB" id="A0A9C6WVH6"/>
<evidence type="ECO:0000313" key="3">
    <source>
        <dbReference type="RefSeq" id="XP_052122896.1"/>
    </source>
</evidence>